<dbReference type="InterPro" id="IPR011990">
    <property type="entry name" value="TPR-like_helical_dom_sf"/>
</dbReference>
<dbReference type="EMBL" id="RCHU01001072">
    <property type="protein sequence ID" value="TKR79356.1"/>
    <property type="molecule type" value="Genomic_DNA"/>
</dbReference>
<comment type="similarity">
    <text evidence="2">Belongs to the PPR family. PCMP-E subfamily.</text>
</comment>
<evidence type="ECO:0000313" key="4">
    <source>
        <dbReference type="EMBL" id="TKR79356.1"/>
    </source>
</evidence>
<feature type="repeat" description="PPR" evidence="3">
    <location>
        <begin position="374"/>
        <end position="408"/>
    </location>
</feature>
<feature type="repeat" description="PPR" evidence="3">
    <location>
        <begin position="67"/>
        <end position="101"/>
    </location>
</feature>
<dbReference type="STRING" id="43335.A0A4U5N8T5"/>
<comment type="caution">
    <text evidence="4">The sequence shown here is derived from an EMBL/GenBank/DDBJ whole genome shotgun (WGS) entry which is preliminary data.</text>
</comment>
<gene>
    <name evidence="4" type="ORF">D5086_0000274150</name>
</gene>
<dbReference type="FunFam" id="1.25.40.10:FF:001227">
    <property type="entry name" value="Pentatricopeptide repeat-containing protein At1g26900, mitochondrial"/>
    <property type="match status" value="1"/>
</dbReference>
<dbReference type="InterPro" id="IPR002885">
    <property type="entry name" value="PPR_rpt"/>
</dbReference>
<dbReference type="Pfam" id="PF01535">
    <property type="entry name" value="PPR"/>
    <property type="match status" value="7"/>
</dbReference>
<feature type="repeat" description="PPR" evidence="3">
    <location>
        <begin position="711"/>
        <end position="745"/>
    </location>
</feature>
<sequence>MDLHRDRFGSSQRQTQTLQSLYKSHALIITTGNANNVFISSKLISLYASFRKPHSSTYVFDSTNKKDTFLWNSIIKSHFSNGNYFKAFDFYIQMRYDNTPPNQFTIPMIVATCAELLWLEEGKYIHGLVSKSGLFAENSAVGSSFVYMYAKCGIMEDASLMFDEIVVRDVVSWTALVIGYVHNDDSEKGLECLCEMHRIGGNGEKVNSRTLEGGYQACGNLGAMIAGRCLHGLAVKTGLGCSQAVQSSLLSMYSKCGNVEEAYNSFCQVVDKDVFSWTSVIGVCARFGFMNECLNLFWDMQVDDVYPDGIVVSCILLGFGNSMMVREGKAFHGLIVRRNYVLDDTVNNALLSMYCKFGTLNPAERLFDGVHEWSKESWSTMVFGYGKMGIEGKCIELFREMRDLGIEADSNSLVSVISSCSKLGLFNLCRSVHCYIIKNLVDEDVSIANSLIDMYGKGGNLSNAWKMFCRTQRDVVTWNTLISSYTHSGHYAEAITLFDEMISEKLNPNSATLVIVLSACCHLPSLEKGKMVHQYIKEGGFELNVSLGTALVDMYAKCGQLEQSRELFNSMKEKDVISWNVMISGYGLHGDANSAMEVFQQMEQSNVKPNAITFLSLLSACTHAGYVDEGKQLFDRMQYYSIKPNLKHFACMADLLGRSGNLQEAEDLVQSMPICPDGGVWGTLLSACKIHNEIEIGIRVAKCAIESDPENDGHYIMLSNMYGSMGKWDEAERARELMKERGIGKRAGWSAWYLKESDGDRRHLMLACESYHSGLKAVPLCVKLEVWSWRVKEEIVGEWKLVVKGRHSYGDTEINSILPIIMGILVLLNNSQVFYYALVVDKDIVDCNIDL</sequence>
<keyword evidence="1" id="KW-0677">Repeat</keyword>
<feature type="repeat" description="PPR" evidence="3">
    <location>
        <begin position="273"/>
        <end position="307"/>
    </location>
</feature>
<proteinExistence type="inferred from homology"/>
<name>A0A4U5N8T5_POPAL</name>
<feature type="repeat" description="PPR" evidence="3">
    <location>
        <begin position="544"/>
        <end position="574"/>
    </location>
</feature>
<dbReference type="PROSITE" id="PS51375">
    <property type="entry name" value="PPR"/>
    <property type="match status" value="8"/>
</dbReference>
<evidence type="ECO:0000256" key="3">
    <source>
        <dbReference type="PROSITE-ProRule" id="PRU00708"/>
    </source>
</evidence>
<evidence type="ECO:0000256" key="2">
    <source>
        <dbReference type="ARBA" id="ARBA00061659"/>
    </source>
</evidence>
<dbReference type="InterPro" id="IPR046960">
    <property type="entry name" value="PPR_At4g14850-like_plant"/>
</dbReference>
<dbReference type="NCBIfam" id="TIGR00756">
    <property type="entry name" value="PPR"/>
    <property type="match status" value="5"/>
</dbReference>
<accession>A0A4U5N8T5</accession>
<feature type="repeat" description="PPR" evidence="3">
    <location>
        <begin position="610"/>
        <end position="644"/>
    </location>
</feature>
<feature type="repeat" description="PPR" evidence="3">
    <location>
        <begin position="474"/>
        <end position="508"/>
    </location>
</feature>
<dbReference type="PANTHER" id="PTHR47926:SF397">
    <property type="entry name" value="(WILD MALAYSIAN BANANA) HYPOTHETICAL PROTEIN"/>
    <property type="match status" value="1"/>
</dbReference>
<dbReference type="GO" id="GO:0009451">
    <property type="term" value="P:RNA modification"/>
    <property type="evidence" value="ECO:0007669"/>
    <property type="project" value="InterPro"/>
</dbReference>
<dbReference type="InterPro" id="IPR046848">
    <property type="entry name" value="E_motif"/>
</dbReference>
<dbReference type="AlphaFoldDB" id="A0A4U5N8T5"/>
<dbReference type="Pfam" id="PF20431">
    <property type="entry name" value="E_motif"/>
    <property type="match status" value="1"/>
</dbReference>
<dbReference type="Pfam" id="PF13041">
    <property type="entry name" value="PPR_2"/>
    <property type="match status" value="2"/>
</dbReference>
<dbReference type="PANTHER" id="PTHR47926">
    <property type="entry name" value="PENTATRICOPEPTIDE REPEAT-CONTAINING PROTEIN"/>
    <property type="match status" value="1"/>
</dbReference>
<evidence type="ECO:0000256" key="1">
    <source>
        <dbReference type="ARBA" id="ARBA00022737"/>
    </source>
</evidence>
<dbReference type="Gene3D" id="1.25.40.10">
    <property type="entry name" value="Tetratricopeptide repeat domain"/>
    <property type="match status" value="6"/>
</dbReference>
<organism evidence="4">
    <name type="scientific">Populus alba</name>
    <name type="common">White poplar</name>
    <dbReference type="NCBI Taxonomy" id="43335"/>
    <lineage>
        <taxon>Eukaryota</taxon>
        <taxon>Viridiplantae</taxon>
        <taxon>Streptophyta</taxon>
        <taxon>Embryophyta</taxon>
        <taxon>Tracheophyta</taxon>
        <taxon>Spermatophyta</taxon>
        <taxon>Magnoliopsida</taxon>
        <taxon>eudicotyledons</taxon>
        <taxon>Gunneridae</taxon>
        <taxon>Pentapetalae</taxon>
        <taxon>rosids</taxon>
        <taxon>fabids</taxon>
        <taxon>Malpighiales</taxon>
        <taxon>Salicaceae</taxon>
        <taxon>Saliceae</taxon>
        <taxon>Populus</taxon>
    </lineage>
</organism>
<protein>
    <submittedName>
        <fullName evidence="4">Pentatricopeptide repeat-containing protein</fullName>
    </submittedName>
</protein>
<dbReference type="SUPFAM" id="SSF48452">
    <property type="entry name" value="TPR-like"/>
    <property type="match status" value="1"/>
</dbReference>
<reference evidence="4" key="1">
    <citation type="submission" date="2018-10" db="EMBL/GenBank/DDBJ databases">
        <title>Population genomic analysis revealed the cold adaptation of white poplar.</title>
        <authorList>
            <person name="Liu Y.-J."/>
        </authorList>
    </citation>
    <scope>NUCLEOTIDE SEQUENCE [LARGE SCALE GENOMIC DNA]</scope>
    <source>
        <strain evidence="4">PAL-ZL1</strain>
    </source>
</reference>
<dbReference type="GO" id="GO:0003723">
    <property type="term" value="F:RNA binding"/>
    <property type="evidence" value="ECO:0007669"/>
    <property type="project" value="InterPro"/>
</dbReference>
<dbReference type="FunFam" id="1.25.40.10:FF:000090">
    <property type="entry name" value="Pentatricopeptide repeat-containing protein, chloroplastic"/>
    <property type="match status" value="1"/>
</dbReference>
<feature type="repeat" description="PPR" evidence="3">
    <location>
        <begin position="575"/>
        <end position="609"/>
    </location>
</feature>